<dbReference type="Proteomes" id="UP001277471">
    <property type="component" value="Unassembled WGS sequence"/>
</dbReference>
<dbReference type="EMBL" id="AY523974">
    <property type="protein sequence ID" value="AAS83074.1"/>
    <property type="molecule type" value="Genomic_DNA"/>
</dbReference>
<reference evidence="1" key="1">
    <citation type="journal article" date="2004" name="FEMS Microbiol. Lett.">
        <title>Annotation of the pRhico plasmid of Azospirillum brasilense reveals its role in determining the outer surface composition.</title>
        <authorList>
            <person name="Vanbleu E."/>
            <person name="Marchal K."/>
            <person name="Lambrecht M."/>
            <person name="Mathys J."/>
            <person name="Vanderleyden J."/>
        </authorList>
    </citation>
    <scope>NUCLEOTIDE SEQUENCE</scope>
    <source>
        <plasmid evidence="1">90 MDa</plasmid>
    </source>
</reference>
<dbReference type="RefSeq" id="WP_015989314.1">
    <property type="nucleotide sequence ID" value="NZ_CP032342.1"/>
</dbReference>
<gene>
    <name evidence="1" type="ORF">pRhico086</name>
    <name evidence="2" type="ORF">SIM66_00560</name>
</gene>
<geneLocation type="plasmid" evidence="1">
    <name>90 MDa</name>
</geneLocation>
<proteinExistence type="predicted"/>
<evidence type="ECO:0000313" key="2">
    <source>
        <dbReference type="EMBL" id="MDX5949700.1"/>
    </source>
</evidence>
<accession>Q6QW46</accession>
<evidence type="ECO:0000313" key="3">
    <source>
        <dbReference type="Proteomes" id="UP001277471"/>
    </source>
</evidence>
<sequence length="139" mass="15481">MPRRAGISLSDLGPSALRQVDAFLVADAARKEMQARGNKFGAKRETVDGLSFDSKAEAARYAELKLEERAGLIAGLRLQVPYEITVNGVRIGKWIADFEYRRAGETVTEDVKGVRTPVYRLKKRLVEALYGIRITEIQA</sequence>
<protein>
    <submittedName>
        <fullName evidence="2">DUF1064 domain-containing protein</fullName>
    </submittedName>
    <submittedName>
        <fullName evidence="1">Phage protein-like protein</fullName>
    </submittedName>
</protein>
<dbReference type="GeneID" id="56447898"/>
<evidence type="ECO:0000313" key="1">
    <source>
        <dbReference type="EMBL" id="AAS83074.1"/>
    </source>
</evidence>
<reference evidence="2 3" key="2">
    <citation type="submission" date="2023-11" db="EMBL/GenBank/DDBJ databases">
        <title>MicrobeMod: A computational toolkit for identifying prokaryotic methylation and restriction-modification with nanopore sequencing.</title>
        <authorList>
            <person name="Crits-Christoph A."/>
            <person name="Kang S.C."/>
            <person name="Lee H."/>
            <person name="Ostrov N."/>
        </authorList>
    </citation>
    <scope>NUCLEOTIDE SEQUENCE [LARGE SCALE GENOMIC DNA]</scope>
    <source>
        <strain evidence="2 3">ATCC 29145</strain>
    </source>
</reference>
<name>Q6QW46_AZOBR</name>
<keyword evidence="3" id="KW-1185">Reference proteome</keyword>
<dbReference type="Pfam" id="PF06356">
    <property type="entry name" value="DUF1064"/>
    <property type="match status" value="1"/>
</dbReference>
<keyword evidence="1" id="KW-0614">Plasmid</keyword>
<dbReference type="EMBL" id="JAWXYC010000001">
    <property type="protein sequence ID" value="MDX5949700.1"/>
    <property type="molecule type" value="Genomic_DNA"/>
</dbReference>
<dbReference type="AlphaFoldDB" id="Q6QW46"/>
<dbReference type="InterPro" id="IPR009414">
    <property type="entry name" value="DUF1064"/>
</dbReference>
<organism evidence="1">
    <name type="scientific">Azospirillum brasilense</name>
    <dbReference type="NCBI Taxonomy" id="192"/>
    <lineage>
        <taxon>Bacteria</taxon>
        <taxon>Pseudomonadati</taxon>
        <taxon>Pseudomonadota</taxon>
        <taxon>Alphaproteobacteria</taxon>
        <taxon>Rhodospirillales</taxon>
        <taxon>Azospirillaceae</taxon>
        <taxon>Azospirillum</taxon>
    </lineage>
</organism>